<evidence type="ECO:0000256" key="8">
    <source>
        <dbReference type="RuleBase" id="RU000688"/>
    </source>
</evidence>
<keyword evidence="4 8" id="KW-0297">G-protein coupled receptor</keyword>
<evidence type="ECO:0000313" key="11">
    <source>
        <dbReference type="EnsemblMetazoa" id="XP_038054029.1"/>
    </source>
</evidence>
<feature type="transmembrane region" description="Helical" evidence="9">
    <location>
        <begin position="208"/>
        <end position="232"/>
    </location>
</feature>
<dbReference type="OMA" id="YKMIAIC"/>
<dbReference type="Gene3D" id="1.20.1070.10">
    <property type="entry name" value="Rhodopsin 7-helix transmembrane proteins"/>
    <property type="match status" value="1"/>
</dbReference>
<reference evidence="11" key="1">
    <citation type="submission" date="2022-11" db="UniProtKB">
        <authorList>
            <consortium name="EnsemblMetazoa"/>
        </authorList>
    </citation>
    <scope>IDENTIFICATION</scope>
</reference>
<dbReference type="OrthoDB" id="10011262at2759"/>
<dbReference type="SUPFAM" id="SSF81321">
    <property type="entry name" value="Family A G protein-coupled receptor-like"/>
    <property type="match status" value="1"/>
</dbReference>
<evidence type="ECO:0000256" key="7">
    <source>
        <dbReference type="ARBA" id="ARBA00023224"/>
    </source>
</evidence>
<dbReference type="GeneID" id="119726445"/>
<evidence type="ECO:0000259" key="10">
    <source>
        <dbReference type="PROSITE" id="PS50262"/>
    </source>
</evidence>
<dbReference type="CDD" id="cd00637">
    <property type="entry name" value="7tm_classA_rhodopsin-like"/>
    <property type="match status" value="1"/>
</dbReference>
<evidence type="ECO:0000256" key="5">
    <source>
        <dbReference type="ARBA" id="ARBA00023136"/>
    </source>
</evidence>
<keyword evidence="6 8" id="KW-0675">Receptor</keyword>
<dbReference type="GO" id="GO:0005886">
    <property type="term" value="C:plasma membrane"/>
    <property type="evidence" value="ECO:0007669"/>
    <property type="project" value="TreeGrafter"/>
</dbReference>
<dbReference type="RefSeq" id="XP_038054029.1">
    <property type="nucleotide sequence ID" value="XM_038198101.1"/>
</dbReference>
<feature type="transmembrane region" description="Helical" evidence="9">
    <location>
        <begin position="68"/>
        <end position="87"/>
    </location>
</feature>
<evidence type="ECO:0000256" key="9">
    <source>
        <dbReference type="SAM" id="Phobius"/>
    </source>
</evidence>
<evidence type="ECO:0000256" key="4">
    <source>
        <dbReference type="ARBA" id="ARBA00023040"/>
    </source>
</evidence>
<feature type="domain" description="G-protein coupled receptors family 1 profile" evidence="10">
    <location>
        <begin position="48"/>
        <end position="325"/>
    </location>
</feature>
<keyword evidence="3 9" id="KW-1133">Transmembrane helix</keyword>
<evidence type="ECO:0000256" key="2">
    <source>
        <dbReference type="ARBA" id="ARBA00022692"/>
    </source>
</evidence>
<comment type="subcellular location">
    <subcellularLocation>
        <location evidence="1">Membrane</location>
        <topology evidence="1">Multi-pass membrane protein</topology>
    </subcellularLocation>
</comment>
<accession>A0A913ZRK1</accession>
<dbReference type="GO" id="GO:0004930">
    <property type="term" value="F:G protein-coupled receptor activity"/>
    <property type="evidence" value="ECO:0007669"/>
    <property type="project" value="UniProtKB-KW"/>
</dbReference>
<keyword evidence="5 9" id="KW-0472">Membrane</keyword>
<keyword evidence="2 8" id="KW-0812">Transmembrane</keyword>
<sequence>MGASLTSAECTSHVNISQEQVSLLLYTPLDTAMITTFIPTTWCLGLITNLSFLFVMYRVPKLRSDTNLYLAHMAIADFLYLSIASVLQLLTYTSSRVAFNNPIGNTALYLTCITIANTGYFGSISLVTMVSLERYLALCHPMKHLTMRGRRRTYKMIAICWLLGLLFTIPISLANGVNNVSCLKWPDDDAYQGFPTTWRKYMPVTPEIYYYLPPLLDVPWLIAMVSNSYMYVRIFQTLNKRTEEGGVASNDQNAIRVRNQVAKMLIVNGVVFFLCQTPYRIINLSYWICLVAKIPNPLQAALGNAGDWVAQVPQYINGMINPLIYGTINKTVRAAFIQVFCCRTQIREQGVAAISHTAPLQKNATPQTSVTDANTDTKL</sequence>
<dbReference type="PANTHER" id="PTHR24243">
    <property type="entry name" value="G-PROTEIN COUPLED RECEPTOR"/>
    <property type="match status" value="1"/>
</dbReference>
<protein>
    <recommendedName>
        <fullName evidence="10">G-protein coupled receptors family 1 profile domain-containing protein</fullName>
    </recommendedName>
</protein>
<evidence type="ECO:0000256" key="6">
    <source>
        <dbReference type="ARBA" id="ARBA00023170"/>
    </source>
</evidence>
<evidence type="ECO:0000313" key="12">
    <source>
        <dbReference type="Proteomes" id="UP000887568"/>
    </source>
</evidence>
<dbReference type="InterPro" id="IPR000276">
    <property type="entry name" value="GPCR_Rhodpsn"/>
</dbReference>
<evidence type="ECO:0000256" key="3">
    <source>
        <dbReference type="ARBA" id="ARBA00022989"/>
    </source>
</evidence>
<dbReference type="EnsemblMetazoa" id="XM_038198101.1">
    <property type="protein sequence ID" value="XP_038054029.1"/>
    <property type="gene ID" value="LOC119726445"/>
</dbReference>
<comment type="similarity">
    <text evidence="8">Belongs to the G-protein coupled receptor 1 family.</text>
</comment>
<organism evidence="11 12">
    <name type="scientific">Patiria miniata</name>
    <name type="common">Bat star</name>
    <name type="synonym">Asterina miniata</name>
    <dbReference type="NCBI Taxonomy" id="46514"/>
    <lineage>
        <taxon>Eukaryota</taxon>
        <taxon>Metazoa</taxon>
        <taxon>Echinodermata</taxon>
        <taxon>Eleutherozoa</taxon>
        <taxon>Asterozoa</taxon>
        <taxon>Asteroidea</taxon>
        <taxon>Valvatacea</taxon>
        <taxon>Valvatida</taxon>
        <taxon>Asterinidae</taxon>
        <taxon>Patiria</taxon>
    </lineage>
</organism>
<feature type="transmembrane region" description="Helical" evidence="9">
    <location>
        <begin position="32"/>
        <end position="56"/>
    </location>
</feature>
<dbReference type="InterPro" id="IPR017452">
    <property type="entry name" value="GPCR_Rhodpsn_7TM"/>
</dbReference>
<proteinExistence type="inferred from homology"/>
<dbReference type="AlphaFoldDB" id="A0A913ZRK1"/>
<evidence type="ECO:0000256" key="1">
    <source>
        <dbReference type="ARBA" id="ARBA00004141"/>
    </source>
</evidence>
<name>A0A913ZRK1_PATMI</name>
<dbReference type="PROSITE" id="PS00237">
    <property type="entry name" value="G_PROTEIN_RECEP_F1_1"/>
    <property type="match status" value="1"/>
</dbReference>
<feature type="transmembrane region" description="Helical" evidence="9">
    <location>
        <begin position="107"/>
        <end position="132"/>
    </location>
</feature>
<dbReference type="Proteomes" id="UP000887568">
    <property type="component" value="Unplaced"/>
</dbReference>
<keyword evidence="12" id="KW-1185">Reference proteome</keyword>
<dbReference type="PROSITE" id="PS50262">
    <property type="entry name" value="G_PROTEIN_RECEP_F1_2"/>
    <property type="match status" value="1"/>
</dbReference>
<dbReference type="PANTHER" id="PTHR24243:SF208">
    <property type="entry name" value="PYROKININ-1 RECEPTOR"/>
    <property type="match status" value="1"/>
</dbReference>
<keyword evidence="7 8" id="KW-0807">Transducer</keyword>
<dbReference type="Pfam" id="PF00001">
    <property type="entry name" value="7tm_1"/>
    <property type="match status" value="1"/>
</dbReference>
<feature type="transmembrane region" description="Helical" evidence="9">
    <location>
        <begin position="153"/>
        <end position="173"/>
    </location>
</feature>
<dbReference type="PRINTS" id="PR00237">
    <property type="entry name" value="GPCRRHODOPSN"/>
</dbReference>